<dbReference type="SUPFAM" id="SSF101744">
    <property type="entry name" value="Rof/RNase P subunit-like"/>
    <property type="match status" value="1"/>
</dbReference>
<dbReference type="OrthoDB" id="5344363at2"/>
<dbReference type="AlphaFoldDB" id="A0A1M6N117"/>
<name>A0A1M6N117_9BACT</name>
<dbReference type="Proteomes" id="UP000184050">
    <property type="component" value="Unassembled WGS sequence"/>
</dbReference>
<dbReference type="EMBL" id="FQZE01000038">
    <property type="protein sequence ID" value="SHJ89316.1"/>
    <property type="molecule type" value="Genomic_DNA"/>
</dbReference>
<keyword evidence="2" id="KW-1185">Reference proteome</keyword>
<dbReference type="STRING" id="1168035.SAMN05444280_13811"/>
<gene>
    <name evidence="1" type="ORF">SAMN05444280_13811</name>
</gene>
<organism evidence="1 2">
    <name type="scientific">Tangfeifania diversioriginum</name>
    <dbReference type="NCBI Taxonomy" id="1168035"/>
    <lineage>
        <taxon>Bacteria</taxon>
        <taxon>Pseudomonadati</taxon>
        <taxon>Bacteroidota</taxon>
        <taxon>Bacteroidia</taxon>
        <taxon>Marinilabiliales</taxon>
        <taxon>Prolixibacteraceae</taxon>
        <taxon>Tangfeifania</taxon>
    </lineage>
</organism>
<proteinExistence type="predicted"/>
<accession>A0A1M6N117</accession>
<evidence type="ECO:0000313" key="1">
    <source>
        <dbReference type="EMBL" id="SHJ89316.1"/>
    </source>
</evidence>
<reference evidence="1 2" key="1">
    <citation type="submission" date="2016-11" db="EMBL/GenBank/DDBJ databases">
        <authorList>
            <person name="Jaros S."/>
            <person name="Januszkiewicz K."/>
            <person name="Wedrychowicz H."/>
        </authorList>
    </citation>
    <scope>NUCLEOTIDE SEQUENCE [LARGE SCALE GENOMIC DNA]</scope>
    <source>
        <strain evidence="1 2">DSM 27063</strain>
    </source>
</reference>
<sequence length="99" mass="11066">MSTRYLPVDPDYYEIVEKAISEEKVVAVHYFGDENSIKSAKAKVKEIQTNSENEEFVKLDNGEQIRIDRIIVLGGKPGPAFDEYDAYALACLDCTGGMD</sequence>
<evidence type="ECO:0000313" key="2">
    <source>
        <dbReference type="Proteomes" id="UP000184050"/>
    </source>
</evidence>
<dbReference type="InterPro" id="IPR023534">
    <property type="entry name" value="Rof/RNase_P-like"/>
</dbReference>
<protein>
    <submittedName>
        <fullName evidence="1">Uncharacterized protein</fullName>
    </submittedName>
</protein>
<dbReference type="RefSeq" id="WP_073173068.1">
    <property type="nucleotide sequence ID" value="NZ_FQZE01000038.1"/>
</dbReference>